<dbReference type="GO" id="GO:0032012">
    <property type="term" value="P:regulation of ARF protein signal transduction"/>
    <property type="evidence" value="ECO:0007669"/>
    <property type="project" value="InterPro"/>
</dbReference>
<feature type="region of interest" description="Disordered" evidence="1">
    <location>
        <begin position="507"/>
        <end position="578"/>
    </location>
</feature>
<dbReference type="SUPFAM" id="SSF50729">
    <property type="entry name" value="PH domain-like"/>
    <property type="match status" value="1"/>
</dbReference>
<keyword evidence="4" id="KW-1185">Reference proteome</keyword>
<evidence type="ECO:0000256" key="1">
    <source>
        <dbReference type="SAM" id="MobiDB-lite"/>
    </source>
</evidence>
<feature type="region of interest" description="Disordered" evidence="1">
    <location>
        <begin position="192"/>
        <end position="280"/>
    </location>
</feature>
<dbReference type="InterPro" id="IPR011993">
    <property type="entry name" value="PH-like_dom_sf"/>
</dbReference>
<reference evidence="3 4" key="1">
    <citation type="submission" date="2023-03" db="EMBL/GenBank/DDBJ databases">
        <title>Genome sequence of Lichtheimia ornata CBS 291.66.</title>
        <authorList>
            <person name="Mohabir J.T."/>
            <person name="Shea T.P."/>
            <person name="Kurbessoian T."/>
            <person name="Berby B."/>
            <person name="Fontaine J."/>
            <person name="Livny J."/>
            <person name="Gnirke A."/>
            <person name="Stajich J.E."/>
            <person name="Cuomo C.A."/>
        </authorList>
    </citation>
    <scope>NUCLEOTIDE SEQUENCE [LARGE SCALE GENOMIC DNA]</scope>
    <source>
        <strain evidence="3">CBS 291.66</strain>
    </source>
</reference>
<feature type="domain" description="SEC7" evidence="2">
    <location>
        <begin position="278"/>
        <end position="435"/>
    </location>
</feature>
<dbReference type="PANTHER" id="PTHR10663:SF373">
    <property type="entry name" value="PH AND SEC7 DOMAIN-CONTAINING PROTEIN C11E3.11C"/>
    <property type="match status" value="1"/>
</dbReference>
<dbReference type="InterPro" id="IPR001849">
    <property type="entry name" value="PH_domain"/>
</dbReference>
<dbReference type="SMART" id="SM00222">
    <property type="entry name" value="Sec7"/>
    <property type="match status" value="1"/>
</dbReference>
<organism evidence="3 4">
    <name type="scientific">Lichtheimia ornata</name>
    <dbReference type="NCBI Taxonomy" id="688661"/>
    <lineage>
        <taxon>Eukaryota</taxon>
        <taxon>Fungi</taxon>
        <taxon>Fungi incertae sedis</taxon>
        <taxon>Mucoromycota</taxon>
        <taxon>Mucoromycotina</taxon>
        <taxon>Mucoromycetes</taxon>
        <taxon>Mucorales</taxon>
        <taxon>Lichtheimiaceae</taxon>
        <taxon>Lichtheimia</taxon>
    </lineage>
</organism>
<feature type="region of interest" description="Disordered" evidence="1">
    <location>
        <begin position="1"/>
        <end position="21"/>
    </location>
</feature>
<dbReference type="SUPFAM" id="SSF48425">
    <property type="entry name" value="Sec7 domain"/>
    <property type="match status" value="1"/>
</dbReference>
<feature type="region of interest" description="Disordered" evidence="1">
    <location>
        <begin position="44"/>
        <end position="83"/>
    </location>
</feature>
<feature type="compositionally biased region" description="Low complexity" evidence="1">
    <location>
        <begin position="614"/>
        <end position="624"/>
    </location>
</feature>
<accession>A0AAD7UXU4</accession>
<dbReference type="Pfam" id="PF15410">
    <property type="entry name" value="PH_9"/>
    <property type="match status" value="1"/>
</dbReference>
<dbReference type="SMART" id="SM00233">
    <property type="entry name" value="PH"/>
    <property type="match status" value="1"/>
</dbReference>
<dbReference type="GeneID" id="83217296"/>
<dbReference type="EMBL" id="JARTCD010000061">
    <property type="protein sequence ID" value="KAJ8654450.1"/>
    <property type="molecule type" value="Genomic_DNA"/>
</dbReference>
<dbReference type="PROSITE" id="PS50190">
    <property type="entry name" value="SEC7"/>
    <property type="match status" value="1"/>
</dbReference>
<evidence type="ECO:0000313" key="3">
    <source>
        <dbReference type="EMBL" id="KAJ8654450.1"/>
    </source>
</evidence>
<dbReference type="PANTHER" id="PTHR10663">
    <property type="entry name" value="GUANYL-NUCLEOTIDE EXCHANGE FACTOR"/>
    <property type="match status" value="1"/>
</dbReference>
<feature type="compositionally biased region" description="Polar residues" evidence="1">
    <location>
        <begin position="205"/>
        <end position="219"/>
    </location>
</feature>
<proteinExistence type="predicted"/>
<dbReference type="Gene3D" id="1.10.1000.11">
    <property type="entry name" value="Arf Nucleotide-binding Site Opener,domain 2"/>
    <property type="match status" value="1"/>
</dbReference>
<dbReference type="AlphaFoldDB" id="A0AAD7UXU4"/>
<sequence>MIPNSRQLLTDTRPVPNTHRFSFSHQSDYQRIDDEAAAMAQQQQQQRKFSSRFLPDAKRKSRPKSLPVANNPTPLPRSNTNPLTRSLNALIQRFRRKPSTSKKSTAIPLPNPALRGACNTALYCHHHNGSSSSISSSTSGSISPSPSIFNGNNNNDEIPTTAAKRNSMMSRCSNVTTTGHSIYSTFPCNDIEEEEHDDDDDDTSEQWSPRTSLISSSTAQMQQQQQQHPSADDLHMQPECTSQQQHEMSVTTSNQDHPRMTEDCKSLHNDQQHNNNEETDSAIDIDSIREVAERLWDDDDTSICSLEERAEWLGTSDRFRAQVLKHYMSRFDFTCQRLDAAFRTLCGKLYFKAEAQQMDRILGAFAYRYWECHTNMVHDVGPQKTFGSPDGVYAVAYAILLLNTDLHVAHQGKGGRHKMSQSKFVRNTMATLRGLGFPSPPPQPPATTTTTSISCFSLPVHFVSPSSSIQETPLRASESTVSTLTSSNISCSTSSHISLWPLERSHSLTGSSNSGVHHHHYPQESSSSSPRRRRWTYTLDPRSGGGGGGGTSSSNRKQKHGNNNSNRRRRKISVTPTQKAWMTEMEALLKDIYISIKTHPIAQMSPTAAVNSTTTTTSHLSSSHETNINPPGGVKNSSVRKEGLLTRKHVMESRDKKARQRGWQLCRVVVQEGSMYLYSASPSSLSCSPSSFTLDDNGKRRQRQRPRTLSTITHTYYYRSFRSNSTQINLRHSLTTAMPYASGCGQQRPFVFCVKTADGAVWLFETLTSEAAHEWTQLCNYWAARLSKEPLDGAICNLDYGWADMTTTTSATMIHDWTPPAPPSTLSSRLSPSDQLVMLQRRITLLEQELDQHRTFKDRIYQRFAGSYYNASQRKKALDNWECKAQYLIQEVIKMHTYHDTLLHHYPTTSSSSTT</sequence>
<dbReference type="InterPro" id="IPR041681">
    <property type="entry name" value="PH_9"/>
</dbReference>
<feature type="compositionally biased region" description="Polar residues" evidence="1">
    <location>
        <begin position="68"/>
        <end position="83"/>
    </location>
</feature>
<evidence type="ECO:0000259" key="2">
    <source>
        <dbReference type="PROSITE" id="PS50190"/>
    </source>
</evidence>
<feature type="compositionally biased region" description="Low complexity" evidence="1">
    <location>
        <begin position="129"/>
        <end position="155"/>
    </location>
</feature>
<gene>
    <name evidence="3" type="ORF">O0I10_009891</name>
</gene>
<feature type="region of interest" description="Disordered" evidence="1">
    <location>
        <begin position="614"/>
        <end position="641"/>
    </location>
</feature>
<feature type="compositionally biased region" description="Acidic residues" evidence="1">
    <location>
        <begin position="192"/>
        <end position="204"/>
    </location>
</feature>
<dbReference type="Proteomes" id="UP001234581">
    <property type="component" value="Unassembled WGS sequence"/>
</dbReference>
<dbReference type="Pfam" id="PF01369">
    <property type="entry name" value="Sec7"/>
    <property type="match status" value="1"/>
</dbReference>
<dbReference type="GO" id="GO:0005085">
    <property type="term" value="F:guanyl-nucleotide exchange factor activity"/>
    <property type="evidence" value="ECO:0007669"/>
    <property type="project" value="InterPro"/>
</dbReference>
<feature type="region of interest" description="Disordered" evidence="1">
    <location>
        <begin position="129"/>
        <end position="160"/>
    </location>
</feature>
<feature type="compositionally biased region" description="Basic residues" evidence="1">
    <location>
        <begin position="556"/>
        <end position="572"/>
    </location>
</feature>
<dbReference type="InterPro" id="IPR035999">
    <property type="entry name" value="Sec7_dom_sf"/>
</dbReference>
<dbReference type="Gene3D" id="2.30.29.30">
    <property type="entry name" value="Pleckstrin-homology domain (PH domain)/Phosphotyrosine-binding domain (PTB)"/>
    <property type="match status" value="1"/>
</dbReference>
<dbReference type="InterPro" id="IPR023394">
    <property type="entry name" value="Sec7_C_sf"/>
</dbReference>
<feature type="compositionally biased region" description="Polar residues" evidence="1">
    <location>
        <begin position="239"/>
        <end position="255"/>
    </location>
</feature>
<dbReference type="RefSeq" id="XP_058339364.1">
    <property type="nucleotide sequence ID" value="XM_058489877.1"/>
</dbReference>
<comment type="caution">
    <text evidence="3">The sequence shown here is derived from an EMBL/GenBank/DDBJ whole genome shotgun (WGS) entry which is preliminary data.</text>
</comment>
<feature type="compositionally biased region" description="Basic and acidic residues" evidence="1">
    <location>
        <begin position="256"/>
        <end position="271"/>
    </location>
</feature>
<protein>
    <recommendedName>
        <fullName evidence="2">SEC7 domain-containing protein</fullName>
    </recommendedName>
</protein>
<name>A0AAD7UXU4_9FUNG</name>
<evidence type="ECO:0000313" key="4">
    <source>
        <dbReference type="Proteomes" id="UP001234581"/>
    </source>
</evidence>
<feature type="compositionally biased region" description="Polar residues" evidence="1">
    <location>
        <begin position="1"/>
        <end position="10"/>
    </location>
</feature>
<dbReference type="InterPro" id="IPR000904">
    <property type="entry name" value="Sec7_dom"/>
</dbReference>